<accession>A0ABP9YLI0</accession>
<comment type="caution">
    <text evidence="2">The sequence shown here is derived from an EMBL/GenBank/DDBJ whole genome shotgun (WGS) entry which is preliminary data.</text>
</comment>
<gene>
    <name evidence="2" type="ORF">MFLAVUS_001093</name>
</gene>
<keyword evidence="1" id="KW-1133">Transmembrane helix</keyword>
<evidence type="ECO:0000313" key="3">
    <source>
        <dbReference type="Proteomes" id="UP001473302"/>
    </source>
</evidence>
<evidence type="ECO:0000313" key="2">
    <source>
        <dbReference type="EMBL" id="GAA5807719.1"/>
    </source>
</evidence>
<keyword evidence="3" id="KW-1185">Reference proteome</keyword>
<reference evidence="2 3" key="1">
    <citation type="submission" date="2024-04" db="EMBL/GenBank/DDBJ databases">
        <title>genome sequences of Mucor flavus KT1a and Helicostylum pulchrum KT1b strains isolated from the surface of a dry-aged beef.</title>
        <authorList>
            <person name="Toyotome T."/>
            <person name="Hosono M."/>
            <person name="Torimaru M."/>
            <person name="Fukuda K."/>
            <person name="Mikami N."/>
        </authorList>
    </citation>
    <scope>NUCLEOTIDE SEQUENCE [LARGE SCALE GENOMIC DNA]</scope>
    <source>
        <strain evidence="2 3">KT1a</strain>
    </source>
</reference>
<proteinExistence type="predicted"/>
<evidence type="ECO:0000256" key="1">
    <source>
        <dbReference type="SAM" id="Phobius"/>
    </source>
</evidence>
<keyword evidence="1" id="KW-0812">Transmembrane</keyword>
<organism evidence="2 3">
    <name type="scientific">Mucor flavus</name>
    <dbReference type="NCBI Taxonomy" id="439312"/>
    <lineage>
        <taxon>Eukaryota</taxon>
        <taxon>Fungi</taxon>
        <taxon>Fungi incertae sedis</taxon>
        <taxon>Mucoromycota</taxon>
        <taxon>Mucoromycotina</taxon>
        <taxon>Mucoromycetes</taxon>
        <taxon>Mucorales</taxon>
        <taxon>Mucorineae</taxon>
        <taxon>Mucoraceae</taxon>
        <taxon>Mucor</taxon>
    </lineage>
</organism>
<keyword evidence="1" id="KW-0472">Membrane</keyword>
<feature type="transmembrane region" description="Helical" evidence="1">
    <location>
        <begin position="12"/>
        <end position="32"/>
    </location>
</feature>
<dbReference type="Proteomes" id="UP001473302">
    <property type="component" value="Unassembled WGS sequence"/>
</dbReference>
<name>A0ABP9YLI0_9FUNG</name>
<sequence length="63" mass="7331">MTITYLTPSLIQLLMSLCKAMIQVSLFIRVFVQFYEARSGRDLISREGSSREYQVDNIKIVEK</sequence>
<protein>
    <submittedName>
        <fullName evidence="2">Uncharacterized protein</fullName>
    </submittedName>
</protein>
<dbReference type="EMBL" id="BAABUK010000002">
    <property type="protein sequence ID" value="GAA5807719.1"/>
    <property type="molecule type" value="Genomic_DNA"/>
</dbReference>